<gene>
    <name evidence="3" type="ORF">FAES_0444</name>
</gene>
<dbReference type="STRING" id="1166018.FAES_0444"/>
<dbReference type="KEGG" id="fae:FAES_0444"/>
<dbReference type="PATRIC" id="fig|1166018.3.peg.453"/>
<keyword evidence="2 3" id="KW-0808">Transferase</keyword>
<evidence type="ECO:0000313" key="4">
    <source>
        <dbReference type="Proteomes" id="UP000011058"/>
    </source>
</evidence>
<keyword evidence="4" id="KW-1185">Reference proteome</keyword>
<dbReference type="HOGENOM" id="CLU_043399_3_1_10"/>
<name>I0K2V3_9BACT</name>
<organism evidence="3 4">
    <name type="scientific">Fibrella aestuarina BUZ 2</name>
    <dbReference type="NCBI Taxonomy" id="1166018"/>
    <lineage>
        <taxon>Bacteria</taxon>
        <taxon>Pseudomonadati</taxon>
        <taxon>Bacteroidota</taxon>
        <taxon>Cytophagia</taxon>
        <taxon>Cytophagales</taxon>
        <taxon>Spirosomataceae</taxon>
        <taxon>Fibrella</taxon>
    </lineage>
</organism>
<dbReference type="EMBL" id="HE796683">
    <property type="protein sequence ID" value="CCG98456.1"/>
    <property type="molecule type" value="Genomic_DNA"/>
</dbReference>
<dbReference type="PANTHER" id="PTHR11927:SF9">
    <property type="entry name" value="L-FUCOSYLTRANSFERASE"/>
    <property type="match status" value="1"/>
</dbReference>
<evidence type="ECO:0000256" key="1">
    <source>
        <dbReference type="ARBA" id="ARBA00022676"/>
    </source>
</evidence>
<dbReference type="Pfam" id="PF01531">
    <property type="entry name" value="Glyco_transf_11"/>
    <property type="match status" value="1"/>
</dbReference>
<proteinExistence type="predicted"/>
<evidence type="ECO:0000313" key="3">
    <source>
        <dbReference type="EMBL" id="CCG98456.1"/>
    </source>
</evidence>
<accession>I0K2V3</accession>
<reference evidence="3 4" key="1">
    <citation type="journal article" date="2012" name="J. Bacteriol.">
        <title>Genome Sequence of Fibrella aestuarina BUZ 2T, a Filamentous Marine Bacterium.</title>
        <authorList>
            <person name="Filippini M."/>
            <person name="Qi W."/>
            <person name="Blom J."/>
            <person name="Goesmann A."/>
            <person name="Smits T.H."/>
            <person name="Bagheri H.C."/>
        </authorList>
    </citation>
    <scope>NUCLEOTIDE SEQUENCE [LARGE SCALE GENOMIC DNA]</scope>
    <source>
        <strain evidence="4">BUZ 2T</strain>
    </source>
</reference>
<dbReference type="GO" id="GO:0016020">
    <property type="term" value="C:membrane"/>
    <property type="evidence" value="ECO:0007669"/>
    <property type="project" value="InterPro"/>
</dbReference>
<dbReference type="InterPro" id="IPR002516">
    <property type="entry name" value="Glyco_trans_11"/>
</dbReference>
<dbReference type="GO" id="GO:0008107">
    <property type="term" value="F:galactoside 2-alpha-L-fucosyltransferase activity"/>
    <property type="evidence" value="ECO:0007669"/>
    <property type="project" value="InterPro"/>
</dbReference>
<dbReference type="eggNOG" id="ENOG502ZC3Y">
    <property type="taxonomic scope" value="Bacteria"/>
</dbReference>
<sequence>MTANRVLVNSPMVIAKITSGLGNQLFQYALGRHLALQGNTSLWFDLRYFHQEYATDTPRKFKLDRFNVRYNLLDSSPWLYASKATRLLPGRSLRPLIDTRFEADFHFDPTVIRPAAPLTILWGFWQSEKYFAQSTPQIRQELTFNRPLSDTFVGYQQQIEQAEVPISVHVRRGDYVTHPEFSQSFGFVGLAYYQKALAHLQDLFPNATLFFFSDDPDWVRANIVTEQPHVFVQNSGPDADVDDLQLMSLCHHHVIANSSFSWWGAWLNPRPDKVVIGPQRWFANKPWDTKDLLPSGWLRL</sequence>
<dbReference type="EC" id="2.4.1.-" evidence="3"/>
<dbReference type="CDD" id="cd11301">
    <property type="entry name" value="Fut1_Fut2_like"/>
    <property type="match status" value="1"/>
</dbReference>
<dbReference type="PANTHER" id="PTHR11927">
    <property type="entry name" value="GALACTOSIDE 2-L-FUCOSYLTRANSFERASE"/>
    <property type="match status" value="1"/>
</dbReference>
<protein>
    <submittedName>
        <fullName evidence="3">Glycosyl transferase family 11</fullName>
        <ecNumber evidence="3">2.4.1.-</ecNumber>
    </submittedName>
</protein>
<dbReference type="Proteomes" id="UP000011058">
    <property type="component" value="Chromosome"/>
</dbReference>
<dbReference type="AlphaFoldDB" id="I0K2V3"/>
<dbReference type="GO" id="GO:0005975">
    <property type="term" value="P:carbohydrate metabolic process"/>
    <property type="evidence" value="ECO:0007669"/>
    <property type="project" value="InterPro"/>
</dbReference>
<keyword evidence="1 3" id="KW-0328">Glycosyltransferase</keyword>
<evidence type="ECO:0000256" key="2">
    <source>
        <dbReference type="ARBA" id="ARBA00022679"/>
    </source>
</evidence>